<protein>
    <recommendedName>
        <fullName evidence="1">Integrase catalytic domain-containing protein</fullName>
    </recommendedName>
</protein>
<gene>
    <name evidence="2" type="primary">LOC107790672</name>
</gene>
<reference evidence="2" key="1">
    <citation type="submission" date="2025-08" db="UniProtKB">
        <authorList>
            <consortium name="RefSeq"/>
        </authorList>
    </citation>
    <scope>IDENTIFICATION</scope>
</reference>
<dbReference type="PANTHER" id="PTHR42648">
    <property type="entry name" value="TRANSPOSASE, PUTATIVE-RELATED"/>
    <property type="match status" value="1"/>
</dbReference>
<dbReference type="SUPFAM" id="SSF53098">
    <property type="entry name" value="Ribonuclease H-like"/>
    <property type="match status" value="1"/>
</dbReference>
<accession>A0A1S3ZUV8</accession>
<dbReference type="GO" id="GO:0015074">
    <property type="term" value="P:DNA integration"/>
    <property type="evidence" value="ECO:0007669"/>
    <property type="project" value="InterPro"/>
</dbReference>
<dbReference type="InterPro" id="IPR001584">
    <property type="entry name" value="Integrase_cat-core"/>
</dbReference>
<evidence type="ECO:0000313" key="2">
    <source>
        <dbReference type="RefSeq" id="XP_016468114.1"/>
    </source>
</evidence>
<dbReference type="GO" id="GO:0003676">
    <property type="term" value="F:nucleic acid binding"/>
    <property type="evidence" value="ECO:0007669"/>
    <property type="project" value="InterPro"/>
</dbReference>
<dbReference type="PaxDb" id="4097-A0A1S3ZUV8"/>
<dbReference type="InterPro" id="IPR036397">
    <property type="entry name" value="RNaseH_sf"/>
</dbReference>
<dbReference type="PANTHER" id="PTHR42648:SF25">
    <property type="entry name" value="RNA-DIRECTED DNA POLYMERASE"/>
    <property type="match status" value="1"/>
</dbReference>
<evidence type="ECO:0000259" key="1">
    <source>
        <dbReference type="PROSITE" id="PS50994"/>
    </source>
</evidence>
<dbReference type="OrthoDB" id="1726258at2759"/>
<name>A0A1S3ZUV8_TOBAC</name>
<dbReference type="InterPro" id="IPR012337">
    <property type="entry name" value="RNaseH-like_sf"/>
</dbReference>
<dbReference type="KEGG" id="nta:107790672"/>
<organism evidence="2">
    <name type="scientific">Nicotiana tabacum</name>
    <name type="common">Common tobacco</name>
    <dbReference type="NCBI Taxonomy" id="4097"/>
    <lineage>
        <taxon>Eukaryota</taxon>
        <taxon>Viridiplantae</taxon>
        <taxon>Streptophyta</taxon>
        <taxon>Embryophyta</taxon>
        <taxon>Tracheophyta</taxon>
        <taxon>Spermatophyta</taxon>
        <taxon>Magnoliopsida</taxon>
        <taxon>eudicotyledons</taxon>
        <taxon>Gunneridae</taxon>
        <taxon>Pentapetalae</taxon>
        <taxon>asterids</taxon>
        <taxon>lamiids</taxon>
        <taxon>Solanales</taxon>
        <taxon>Solanaceae</taxon>
        <taxon>Nicotianoideae</taxon>
        <taxon>Nicotianeae</taxon>
        <taxon>Nicotiana</taxon>
    </lineage>
</organism>
<dbReference type="PROSITE" id="PS50994">
    <property type="entry name" value="INTEGRASE"/>
    <property type="match status" value="1"/>
</dbReference>
<dbReference type="InterPro" id="IPR039537">
    <property type="entry name" value="Retrotran_Ty1/copia-like"/>
</dbReference>
<feature type="domain" description="Integrase catalytic" evidence="1">
    <location>
        <begin position="1"/>
        <end position="120"/>
    </location>
</feature>
<proteinExistence type="predicted"/>
<dbReference type="Gene3D" id="3.30.420.10">
    <property type="entry name" value="Ribonuclease H-like superfamily/Ribonuclease H"/>
    <property type="match status" value="1"/>
</dbReference>
<dbReference type="RefSeq" id="XP_016468114.1">
    <property type="nucleotide sequence ID" value="XM_016612628.1"/>
</dbReference>
<dbReference type="AlphaFoldDB" id="A0A1S3ZUV8"/>
<sequence length="256" mass="29585">MAFARLLAQIIRLRAQFSNYAIKTIRLDNVGEFTSQAFTDYCMAIGIKVEHLVAHAHTQNGLVESLIKRLQLIARSLLIRTKLLLSLWEHAILHAAALVRIRTTRGEKKQVEKEIDWNVLSLSHLDPRTNQCEQEVQKIIYMQNVVNQLSNAFTNLPLVTKLHIPTVNAPIRVDVPAGQYDHANESRPRLKRGRLIVEVMQQDEYLEPKFVDECRQRNDWPKWKNTVQAEMVSLEKHEVFRPIVRTPEGVKPVGYK</sequence>